<accession>A0A1P8YYH7</accession>
<dbReference type="InterPro" id="IPR052035">
    <property type="entry name" value="ZnF_BED_domain_contain"/>
</dbReference>
<evidence type="ECO:0000313" key="3">
    <source>
        <dbReference type="EMBL" id="AQA29557.1"/>
    </source>
</evidence>
<organism evidence="3">
    <name type="scientific">Zea mays</name>
    <name type="common">Maize</name>
    <dbReference type="NCBI Taxonomy" id="4577"/>
    <lineage>
        <taxon>Eukaryota</taxon>
        <taxon>Viridiplantae</taxon>
        <taxon>Streptophyta</taxon>
        <taxon>Embryophyta</taxon>
        <taxon>Tracheophyta</taxon>
        <taxon>Spermatophyta</taxon>
        <taxon>Magnoliopsida</taxon>
        <taxon>Liliopsida</taxon>
        <taxon>Poales</taxon>
        <taxon>Poaceae</taxon>
        <taxon>PACMAD clade</taxon>
        <taxon>Panicoideae</taxon>
        <taxon>Andropogonodae</taxon>
        <taxon>Andropogoneae</taxon>
        <taxon>Tripsacinae</taxon>
        <taxon>Zea</taxon>
    </lineage>
</organism>
<dbReference type="SUPFAM" id="SSF140996">
    <property type="entry name" value="Hermes dimerisation domain"/>
    <property type="match status" value="1"/>
</dbReference>
<reference evidence="3" key="1">
    <citation type="submission" date="2016-09" db="EMBL/GenBank/DDBJ databases">
        <authorList>
            <person name="Capua I."/>
            <person name="De Benedictis P."/>
            <person name="Joannis T."/>
            <person name="Lombin L.H."/>
            <person name="Cattoli G."/>
        </authorList>
    </citation>
    <scope>NUCLEOTIDE SEQUENCE</scope>
</reference>
<dbReference type="SUPFAM" id="SSF53098">
    <property type="entry name" value="Ribonuclease H-like"/>
    <property type="match status" value="1"/>
</dbReference>
<gene>
    <name evidence="3" type="ORF">FGENESH_2</name>
</gene>
<dbReference type="EMBL" id="KX852318">
    <property type="protein sequence ID" value="AQA29557.1"/>
    <property type="molecule type" value="Genomic_DNA"/>
</dbReference>
<feature type="region of interest" description="Disordered" evidence="1">
    <location>
        <begin position="1"/>
        <end position="82"/>
    </location>
</feature>
<dbReference type="PANTHER" id="PTHR46481">
    <property type="entry name" value="ZINC FINGER BED DOMAIN-CONTAINING PROTEIN 4"/>
    <property type="match status" value="1"/>
</dbReference>
<dbReference type="InterPro" id="IPR008906">
    <property type="entry name" value="HATC_C_dom"/>
</dbReference>
<evidence type="ECO:0000256" key="1">
    <source>
        <dbReference type="SAM" id="MobiDB-lite"/>
    </source>
</evidence>
<dbReference type="PANTHER" id="PTHR46481:SF11">
    <property type="entry name" value="ZINC FINGER BED DOMAIN-CONTAINING PROTEIN RICESLEEPER 2-LIKE"/>
    <property type="match status" value="1"/>
</dbReference>
<reference evidence="3" key="2">
    <citation type="journal article" date="2017" name="EMBO J.">
        <title>Loss of pollen-specific phospholipase NOT LIKE DAD triggers gynogenesis in maize.</title>
        <authorList>
            <person name="Gilles L.M."/>
            <person name="Khaled A."/>
            <person name="Laffaire J.B."/>
            <person name="Chaignon S."/>
            <person name="Gendrot G."/>
            <person name="Laplaige J."/>
            <person name="Berges H."/>
            <person name="Beydon G."/>
            <person name="Bayle V."/>
            <person name="Barret P."/>
            <person name="Comadran J."/>
            <person name="Martinant J.P."/>
            <person name="Rogowsky P.M."/>
            <person name="Widiez T."/>
        </authorList>
    </citation>
    <scope>NUCLEOTIDE SEQUENCE</scope>
</reference>
<feature type="compositionally biased region" description="Basic and acidic residues" evidence="1">
    <location>
        <begin position="12"/>
        <end position="35"/>
    </location>
</feature>
<dbReference type="Pfam" id="PF05699">
    <property type="entry name" value="Dimer_Tnp_hAT"/>
    <property type="match status" value="1"/>
</dbReference>
<dbReference type="GO" id="GO:0046983">
    <property type="term" value="F:protein dimerization activity"/>
    <property type="evidence" value="ECO:0007669"/>
    <property type="project" value="InterPro"/>
</dbReference>
<sequence length="526" mass="59683">MATMPGSLVAGVEDRDAPRDDRATDRPPRPPENKKAPPSSFTKQTKPFTPGDPKLLPRPPSKNTSDSKRRCLKKSATETPGRKKIKLAGNKTLSQTSLRFSATDAGTVSVENYTFDQDIARKELAAMIILHEYPLSMVDHAGFQRFVHALQPLFKIGTRNTLRKHIVEQYDLEKKKAIQYMTGIKSRVAITSDMWTSNNQKRGYMAITAHFVDESWTLRNIIMRFIYVPSPHTHDVIGDVLYESLKDAIENIRDSVAYWTATPKRVEKFEEIAKYVNVTIDKKLSLDCKTRWNSTYKMLSTAYPYRAVFMRATRVDKQYSCCPTEEEWEFATECFEVLLGTPGINCEYEVEKVKNSLADLMLQYNLEEDEGRCGSSAKSAAPSVGNSGFLSSFSARLASTKPASFRNKSELDRYLDDEMVDIHTTGFDILDWWKVAGTRYPTLRRIARDIFAIPITTVASESAFSTSGRVLSEHRSRLTSQMLEALMCSQDWIRNKYKGMVNDEGQPATFWSVLQEVQEGLQELSL</sequence>
<dbReference type="AlphaFoldDB" id="A0A1P8YYH7"/>
<proteinExistence type="predicted"/>
<evidence type="ECO:0000259" key="2">
    <source>
        <dbReference type="Pfam" id="PF05699"/>
    </source>
</evidence>
<name>A0A1P8YYH7_MAIZE</name>
<dbReference type="InterPro" id="IPR012337">
    <property type="entry name" value="RNaseH-like_sf"/>
</dbReference>
<protein>
    <submittedName>
        <fullName evidence="3">HAT family protein C-terminal dimerisation region</fullName>
    </submittedName>
</protein>
<feature type="domain" description="HAT C-terminal dimerisation" evidence="2">
    <location>
        <begin position="410"/>
        <end position="493"/>
    </location>
</feature>